<protein>
    <submittedName>
        <fullName evidence="5">Short-chain dehydrogenase</fullName>
    </submittedName>
</protein>
<accession>A0ABM9P4Z5</accession>
<evidence type="ECO:0000313" key="5">
    <source>
        <dbReference type="EMBL" id="CAL2092755.1"/>
    </source>
</evidence>
<dbReference type="CDD" id="cd05233">
    <property type="entry name" value="SDR_c"/>
    <property type="match status" value="1"/>
</dbReference>
<dbReference type="PRINTS" id="PR00080">
    <property type="entry name" value="SDRFAMILY"/>
</dbReference>
<evidence type="ECO:0000259" key="4">
    <source>
        <dbReference type="SMART" id="SM00822"/>
    </source>
</evidence>
<dbReference type="Proteomes" id="UP001497416">
    <property type="component" value="Unassembled WGS sequence"/>
</dbReference>
<evidence type="ECO:0000256" key="1">
    <source>
        <dbReference type="ARBA" id="ARBA00006484"/>
    </source>
</evidence>
<feature type="domain" description="Ketoreductase" evidence="4">
    <location>
        <begin position="4"/>
        <end position="183"/>
    </location>
</feature>
<dbReference type="SMART" id="SM00822">
    <property type="entry name" value="PKS_KR"/>
    <property type="match status" value="1"/>
</dbReference>
<dbReference type="PANTHER" id="PTHR42901">
    <property type="entry name" value="ALCOHOL DEHYDROGENASE"/>
    <property type="match status" value="1"/>
</dbReference>
<dbReference type="PANTHER" id="PTHR42901:SF1">
    <property type="entry name" value="ALCOHOL DEHYDROGENASE"/>
    <property type="match status" value="1"/>
</dbReference>
<dbReference type="InterPro" id="IPR002347">
    <property type="entry name" value="SDR_fam"/>
</dbReference>
<dbReference type="RefSeq" id="WP_348713430.1">
    <property type="nucleotide sequence ID" value="NZ_CAXIXY010000007.1"/>
</dbReference>
<comment type="similarity">
    <text evidence="1 3">Belongs to the short-chain dehydrogenases/reductases (SDR) family.</text>
</comment>
<proteinExistence type="inferred from homology"/>
<evidence type="ECO:0000313" key="6">
    <source>
        <dbReference type="Proteomes" id="UP001497416"/>
    </source>
</evidence>
<comment type="caution">
    <text evidence="5">The sequence shown here is derived from an EMBL/GenBank/DDBJ whole genome shotgun (WGS) entry which is preliminary data.</text>
</comment>
<keyword evidence="2" id="KW-0560">Oxidoreductase</keyword>
<dbReference type="InterPro" id="IPR057326">
    <property type="entry name" value="KR_dom"/>
</dbReference>
<organism evidence="5 6">
    <name type="scientific">Tenacibaculum platacis</name>
    <dbReference type="NCBI Taxonomy" id="3137852"/>
    <lineage>
        <taxon>Bacteria</taxon>
        <taxon>Pseudomonadati</taxon>
        <taxon>Bacteroidota</taxon>
        <taxon>Flavobacteriia</taxon>
        <taxon>Flavobacteriales</taxon>
        <taxon>Flavobacteriaceae</taxon>
        <taxon>Tenacibaculum</taxon>
    </lineage>
</organism>
<dbReference type="InterPro" id="IPR036291">
    <property type="entry name" value="NAD(P)-bd_dom_sf"/>
</dbReference>
<name>A0ABM9P4Z5_9FLAO</name>
<evidence type="ECO:0000256" key="3">
    <source>
        <dbReference type="RuleBase" id="RU000363"/>
    </source>
</evidence>
<sequence>MMKKNIVITGTSRGIGFQLAQQFAQEGHQVIALSRNSSPLEKVNHANILPIATDLMDENSLGKAASIILEKFGQVDVLINNAGMLVNKPFEEITAEDFLKVYQVNVFAVAQLTQKLIPAMKSGSHVVTISSMGGIQGSMKFPGLAAYSSAKGAVITLSELLAEEYKEKGIAFNVLALGAVQTEMLEEAFPGYQAPITAKEMADYIFNFALTGNKIYNGKVLQVSSSTP</sequence>
<dbReference type="EMBL" id="CAXIXY010000007">
    <property type="protein sequence ID" value="CAL2092755.1"/>
    <property type="molecule type" value="Genomic_DNA"/>
</dbReference>
<reference evidence="5 6" key="1">
    <citation type="submission" date="2024-05" db="EMBL/GenBank/DDBJ databases">
        <authorList>
            <person name="Duchaud E."/>
        </authorList>
    </citation>
    <scope>NUCLEOTIDE SEQUENCE [LARGE SCALE GENOMIC DNA]</scope>
    <source>
        <strain evidence="5">Ena-SAMPLE-TAB-13-05-2024-13:56:06:370-140302</strain>
    </source>
</reference>
<evidence type="ECO:0000256" key="2">
    <source>
        <dbReference type="ARBA" id="ARBA00023002"/>
    </source>
</evidence>
<dbReference type="PRINTS" id="PR00081">
    <property type="entry name" value="GDHRDH"/>
</dbReference>
<dbReference type="SUPFAM" id="SSF51735">
    <property type="entry name" value="NAD(P)-binding Rossmann-fold domains"/>
    <property type="match status" value="1"/>
</dbReference>
<dbReference type="Pfam" id="PF00106">
    <property type="entry name" value="adh_short"/>
    <property type="match status" value="1"/>
</dbReference>
<dbReference type="Gene3D" id="3.40.50.720">
    <property type="entry name" value="NAD(P)-binding Rossmann-like Domain"/>
    <property type="match status" value="1"/>
</dbReference>
<keyword evidence="6" id="KW-1185">Reference proteome</keyword>
<gene>
    <name evidence="5" type="ORF">T190607A01A_50064</name>
</gene>